<dbReference type="AlphaFoldDB" id="A0A3M7AC47"/>
<sequence>MILFTKFTRLNGLQVCIAHQQKPNLVQWEWDPVIHSPASQQQQRPLSSRLRLAQVAGASCFLAKSTPDLNNNYASICDFVQCESSTFLRFWLDDGCRKSFLSFLPKGDLKNLRLTCHGVSARAAPELFRDLHITFRTSTFTKPAKMAALDCVGHHVRKLSFDLPQTTESTLPPLIDPTTGTEIGFTYAPRIERSNTRDPKYGDVATTEAVTRQYPALFHASTNASAFVRALSALPNLENLAIDCPGYGSRTKGARNTVDFAITSLRFALERINCRALQSLSVSSLEPGGLQFLMPHAGHGTTPASTRIWSRIQHLTLRLVTEGDARDQGIVHRYLRGFNEGLHTLSVCWEGQRGPFPFSGWPHSAKLRASQDRVITKDQTKAHSSMRFARLKQLSVCNAHASAAEINALIISNSESLHEVELQDVELTQGKWRDVSATIGTRPQVKPKAHVPRTPITAASESVAVKPSPALPPQRARNVQCSLDPVAVPDSCTVQQRRNAENSRSSKKGKGSASKCESYLKKLLSGFVAWR</sequence>
<protein>
    <submittedName>
        <fullName evidence="2">Uncharacterized protein</fullName>
    </submittedName>
</protein>
<accession>A0A3M7AC47</accession>
<proteinExistence type="predicted"/>
<evidence type="ECO:0000313" key="4">
    <source>
        <dbReference type="Proteomes" id="UP000271337"/>
    </source>
</evidence>
<dbReference type="OrthoDB" id="5327538at2759"/>
<dbReference type="VEuPathDB" id="FungiDB:BTJ68_02997"/>
<name>A0A3M7AC47_HORWE</name>
<dbReference type="Proteomes" id="UP000276864">
    <property type="component" value="Unassembled WGS sequence"/>
</dbReference>
<comment type="caution">
    <text evidence="2">The sequence shown here is derived from an EMBL/GenBank/DDBJ whole genome shotgun (WGS) entry which is preliminary data.</text>
</comment>
<evidence type="ECO:0000256" key="1">
    <source>
        <dbReference type="SAM" id="MobiDB-lite"/>
    </source>
</evidence>
<dbReference type="EMBL" id="QWIM01000165">
    <property type="protein sequence ID" value="RMY38561.1"/>
    <property type="molecule type" value="Genomic_DNA"/>
</dbReference>
<evidence type="ECO:0000313" key="2">
    <source>
        <dbReference type="EMBL" id="RMY24909.1"/>
    </source>
</evidence>
<dbReference type="Proteomes" id="UP000271337">
    <property type="component" value="Unassembled WGS sequence"/>
</dbReference>
<feature type="region of interest" description="Disordered" evidence="1">
    <location>
        <begin position="495"/>
        <end position="515"/>
    </location>
</feature>
<organism evidence="2 4">
    <name type="scientific">Hortaea werneckii</name>
    <name type="common">Black yeast</name>
    <name type="synonym">Cladosporium werneckii</name>
    <dbReference type="NCBI Taxonomy" id="91943"/>
    <lineage>
        <taxon>Eukaryota</taxon>
        <taxon>Fungi</taxon>
        <taxon>Dikarya</taxon>
        <taxon>Ascomycota</taxon>
        <taxon>Pezizomycotina</taxon>
        <taxon>Dothideomycetes</taxon>
        <taxon>Dothideomycetidae</taxon>
        <taxon>Mycosphaerellales</taxon>
        <taxon>Teratosphaeriaceae</taxon>
        <taxon>Hortaea</taxon>
    </lineage>
</organism>
<evidence type="ECO:0000313" key="3">
    <source>
        <dbReference type="EMBL" id="RMY38561.1"/>
    </source>
</evidence>
<dbReference type="EMBL" id="QWIL01000060">
    <property type="protein sequence ID" value="RMY24909.1"/>
    <property type="molecule type" value="Genomic_DNA"/>
</dbReference>
<gene>
    <name evidence="3" type="ORF">D0866_02516</name>
    <name evidence="2" type="ORF">D0867_01068</name>
</gene>
<reference evidence="4 5" key="1">
    <citation type="journal article" date="2018" name="BMC Genomics">
        <title>Genomic evidence for intraspecific hybridization in a clonal and extremely halotolerant yeast.</title>
        <authorList>
            <person name="Gostincar C."/>
            <person name="Stajich J.E."/>
            <person name="Zupancic J."/>
            <person name="Zalar P."/>
            <person name="Gunde-Cimerman N."/>
        </authorList>
    </citation>
    <scope>NUCLEOTIDE SEQUENCE [LARGE SCALE GENOMIC DNA]</scope>
    <source>
        <strain evidence="3 5">EXF-6651</strain>
        <strain evidence="2 4">EXF-6669</strain>
    </source>
</reference>
<evidence type="ECO:0000313" key="5">
    <source>
        <dbReference type="Proteomes" id="UP000276864"/>
    </source>
</evidence>